<evidence type="ECO:0000256" key="2">
    <source>
        <dbReference type="ARBA" id="ARBA00023125"/>
    </source>
</evidence>
<name>A0A328BJY2_9CAUL</name>
<feature type="domain" description="HTH tetR-type" evidence="6">
    <location>
        <begin position="72"/>
        <end position="132"/>
    </location>
</feature>
<dbReference type="InterPro" id="IPR050109">
    <property type="entry name" value="HTH-type_TetR-like_transc_reg"/>
</dbReference>
<evidence type="ECO:0000256" key="5">
    <source>
        <dbReference type="SAM" id="MobiDB-lite"/>
    </source>
</evidence>
<dbReference type="Gene3D" id="1.10.357.10">
    <property type="entry name" value="Tetracycline Repressor, domain 2"/>
    <property type="match status" value="1"/>
</dbReference>
<sequence>MRGCTASRSPRPSDLLRPLFPRLSPPNSGGRAPRPPALFPATLGASRPKAKADTRGRDREGGLAPRQRLSAEVRRRQILDAAAALVLEQGHLPLSLERLAGRVGVSKGLIYEYFPTQPDLFNALLAEEQAALRADGMPETAEDVAGSSAAHRCADVYLRHIASTGPLAHFILRDAYMAGHVDPAAVRLRDRLIRGFARRARLELRLPAAEAIAAVLLVLAIPEEMGRLVWQGDIPLETAQKLVAQLVTSSVTALTPAASADPA</sequence>
<dbReference type="PANTHER" id="PTHR30055">
    <property type="entry name" value="HTH-TYPE TRANSCRIPTIONAL REGULATOR RUTR"/>
    <property type="match status" value="1"/>
</dbReference>
<dbReference type="GO" id="GO:0000976">
    <property type="term" value="F:transcription cis-regulatory region binding"/>
    <property type="evidence" value="ECO:0007669"/>
    <property type="project" value="TreeGrafter"/>
</dbReference>
<keyword evidence="3" id="KW-0804">Transcription</keyword>
<reference evidence="7 8" key="1">
    <citation type="submission" date="2018-05" db="EMBL/GenBank/DDBJ databases">
        <authorList>
            <person name="Lanie J.A."/>
            <person name="Ng W.-L."/>
            <person name="Kazmierczak K.M."/>
            <person name="Andrzejewski T.M."/>
            <person name="Davidsen T.M."/>
            <person name="Wayne K.J."/>
            <person name="Tettelin H."/>
            <person name="Glass J.I."/>
            <person name="Rusch D."/>
            <person name="Podicherti R."/>
            <person name="Tsui H.-C.T."/>
            <person name="Winkler M.E."/>
        </authorList>
    </citation>
    <scope>NUCLEOTIDE SEQUENCE [LARGE SCALE GENOMIC DNA]</scope>
    <source>
        <strain evidence="7 8">BUT-10</strain>
    </source>
</reference>
<comment type="caution">
    <text evidence="7">The sequence shown here is derived from an EMBL/GenBank/DDBJ whole genome shotgun (WGS) entry which is preliminary data.</text>
</comment>
<evidence type="ECO:0000259" key="6">
    <source>
        <dbReference type="PROSITE" id="PS50977"/>
    </source>
</evidence>
<evidence type="ECO:0000313" key="8">
    <source>
        <dbReference type="Proteomes" id="UP000249524"/>
    </source>
</evidence>
<evidence type="ECO:0000256" key="1">
    <source>
        <dbReference type="ARBA" id="ARBA00023015"/>
    </source>
</evidence>
<dbReference type="Pfam" id="PF00440">
    <property type="entry name" value="TetR_N"/>
    <property type="match status" value="1"/>
</dbReference>
<proteinExistence type="predicted"/>
<feature type="DNA-binding region" description="H-T-H motif" evidence="4">
    <location>
        <begin position="95"/>
        <end position="114"/>
    </location>
</feature>
<dbReference type="OrthoDB" id="7211230at2"/>
<dbReference type="InterPro" id="IPR001647">
    <property type="entry name" value="HTH_TetR"/>
</dbReference>
<dbReference type="Proteomes" id="UP000249524">
    <property type="component" value="Unassembled WGS sequence"/>
</dbReference>
<feature type="region of interest" description="Disordered" evidence="5">
    <location>
        <begin position="1"/>
        <end position="67"/>
    </location>
</feature>
<protein>
    <recommendedName>
        <fullName evidence="6">HTH tetR-type domain-containing protein</fullName>
    </recommendedName>
</protein>
<dbReference type="PRINTS" id="PR00455">
    <property type="entry name" value="HTHTETR"/>
</dbReference>
<evidence type="ECO:0000313" key="7">
    <source>
        <dbReference type="EMBL" id="RAK66234.1"/>
    </source>
</evidence>
<dbReference type="GO" id="GO:0003700">
    <property type="term" value="F:DNA-binding transcription factor activity"/>
    <property type="evidence" value="ECO:0007669"/>
    <property type="project" value="TreeGrafter"/>
</dbReference>
<evidence type="ECO:0000256" key="3">
    <source>
        <dbReference type="ARBA" id="ARBA00023163"/>
    </source>
</evidence>
<dbReference type="EMBL" id="QFYS01000003">
    <property type="protein sequence ID" value="RAK66234.1"/>
    <property type="molecule type" value="Genomic_DNA"/>
</dbReference>
<dbReference type="SUPFAM" id="SSF46689">
    <property type="entry name" value="Homeodomain-like"/>
    <property type="match status" value="1"/>
</dbReference>
<evidence type="ECO:0000256" key="4">
    <source>
        <dbReference type="PROSITE-ProRule" id="PRU00335"/>
    </source>
</evidence>
<keyword evidence="8" id="KW-1185">Reference proteome</keyword>
<feature type="compositionally biased region" description="Low complexity" evidence="5">
    <location>
        <begin position="7"/>
        <end position="26"/>
    </location>
</feature>
<keyword evidence="2 4" id="KW-0238">DNA-binding</keyword>
<keyword evidence="1" id="KW-0805">Transcription regulation</keyword>
<dbReference type="PROSITE" id="PS50977">
    <property type="entry name" value="HTH_TETR_2"/>
    <property type="match status" value="1"/>
</dbReference>
<organism evidence="7 8">
    <name type="scientific">Phenylobacterium kunshanense</name>
    <dbReference type="NCBI Taxonomy" id="1445034"/>
    <lineage>
        <taxon>Bacteria</taxon>
        <taxon>Pseudomonadati</taxon>
        <taxon>Pseudomonadota</taxon>
        <taxon>Alphaproteobacteria</taxon>
        <taxon>Caulobacterales</taxon>
        <taxon>Caulobacteraceae</taxon>
        <taxon>Phenylobacterium</taxon>
    </lineage>
</organism>
<dbReference type="PANTHER" id="PTHR30055:SF234">
    <property type="entry name" value="HTH-TYPE TRANSCRIPTIONAL REGULATOR BETI"/>
    <property type="match status" value="1"/>
</dbReference>
<dbReference type="AlphaFoldDB" id="A0A328BJY2"/>
<accession>A0A328BJY2</accession>
<dbReference type="InterPro" id="IPR009057">
    <property type="entry name" value="Homeodomain-like_sf"/>
</dbReference>
<feature type="compositionally biased region" description="Basic and acidic residues" evidence="5">
    <location>
        <begin position="50"/>
        <end position="61"/>
    </location>
</feature>
<gene>
    <name evidence="7" type="ORF">DJ019_08205</name>
</gene>